<dbReference type="RefSeq" id="WP_188990286.1">
    <property type="nucleotide sequence ID" value="NZ_BMHP01000001.1"/>
</dbReference>
<dbReference type="Proteomes" id="UP000612456">
    <property type="component" value="Unassembled WGS sequence"/>
</dbReference>
<gene>
    <name evidence="1" type="ORF">GCM10010911_13330</name>
</gene>
<sequence>MYQTPKDFMESARLVNNSTFPKKEKIRHCRELLRHMQSQYKDQLKLNNEASQVYHTILSMIKN</sequence>
<protein>
    <submittedName>
        <fullName evidence="1">Uncharacterized protein</fullName>
    </submittedName>
</protein>
<comment type="caution">
    <text evidence="1">The sequence shown here is derived from an EMBL/GenBank/DDBJ whole genome shotgun (WGS) entry which is preliminary data.</text>
</comment>
<proteinExistence type="predicted"/>
<reference evidence="1" key="1">
    <citation type="journal article" date="2014" name="Int. J. Syst. Evol. Microbiol.">
        <title>Complete genome sequence of Corynebacterium casei LMG S-19264T (=DSM 44701T), isolated from a smear-ripened cheese.</title>
        <authorList>
            <consortium name="US DOE Joint Genome Institute (JGI-PGF)"/>
            <person name="Walter F."/>
            <person name="Albersmeier A."/>
            <person name="Kalinowski J."/>
            <person name="Ruckert C."/>
        </authorList>
    </citation>
    <scope>NUCLEOTIDE SEQUENCE</scope>
    <source>
        <strain evidence="1">CGMCC 1.15178</strain>
    </source>
</reference>
<reference evidence="1" key="2">
    <citation type="submission" date="2020-09" db="EMBL/GenBank/DDBJ databases">
        <authorList>
            <person name="Sun Q."/>
            <person name="Zhou Y."/>
        </authorList>
    </citation>
    <scope>NUCLEOTIDE SEQUENCE</scope>
    <source>
        <strain evidence="1">CGMCC 1.15178</strain>
    </source>
</reference>
<evidence type="ECO:0000313" key="1">
    <source>
        <dbReference type="EMBL" id="GGD56912.1"/>
    </source>
</evidence>
<name>A0A916YQX5_9BACL</name>
<dbReference type="EMBL" id="BMHP01000001">
    <property type="protein sequence ID" value="GGD56912.1"/>
    <property type="molecule type" value="Genomic_DNA"/>
</dbReference>
<accession>A0A916YQX5</accession>
<keyword evidence="2" id="KW-1185">Reference proteome</keyword>
<evidence type="ECO:0000313" key="2">
    <source>
        <dbReference type="Proteomes" id="UP000612456"/>
    </source>
</evidence>
<dbReference type="AlphaFoldDB" id="A0A916YQX5"/>
<organism evidence="1 2">
    <name type="scientific">Paenibacillus nasutitermitis</name>
    <dbReference type="NCBI Taxonomy" id="1652958"/>
    <lineage>
        <taxon>Bacteria</taxon>
        <taxon>Bacillati</taxon>
        <taxon>Bacillota</taxon>
        <taxon>Bacilli</taxon>
        <taxon>Bacillales</taxon>
        <taxon>Paenibacillaceae</taxon>
        <taxon>Paenibacillus</taxon>
    </lineage>
</organism>